<dbReference type="GO" id="GO:0005829">
    <property type="term" value="C:cytosol"/>
    <property type="evidence" value="ECO:0007669"/>
    <property type="project" value="TreeGrafter"/>
</dbReference>
<evidence type="ECO:0000256" key="6">
    <source>
        <dbReference type="ARBA" id="ARBA00022723"/>
    </source>
</evidence>
<reference evidence="13 14" key="1">
    <citation type="submission" date="2017-02" db="EMBL/GenBank/DDBJ databases">
        <authorList>
            <person name="Peterson S.W."/>
        </authorList>
    </citation>
    <scope>NUCLEOTIDE SEQUENCE [LARGE SCALE GENOMIC DNA]</scope>
    <source>
        <strain evidence="13 14">ATCC 17233</strain>
    </source>
</reference>
<evidence type="ECO:0000256" key="3">
    <source>
        <dbReference type="ARBA" id="ARBA00022490"/>
    </source>
</evidence>
<dbReference type="EMBL" id="FUXA01000006">
    <property type="protein sequence ID" value="SJZ59219.1"/>
    <property type="molecule type" value="Genomic_DNA"/>
</dbReference>
<dbReference type="GO" id="GO:0103039">
    <property type="term" value="F:protein methylthiotransferase activity"/>
    <property type="evidence" value="ECO:0007669"/>
    <property type="project" value="UniProtKB-EC"/>
</dbReference>
<feature type="domain" description="MTTase N-terminal" evidence="11">
    <location>
        <begin position="2"/>
        <end position="117"/>
    </location>
</feature>
<evidence type="ECO:0000313" key="14">
    <source>
        <dbReference type="Proteomes" id="UP000189857"/>
    </source>
</evidence>
<dbReference type="EC" id="2.8.4.4" evidence="10"/>
<feature type="domain" description="Radical SAM core" evidence="12">
    <location>
        <begin position="140"/>
        <end position="370"/>
    </location>
</feature>
<keyword evidence="7 10" id="KW-0408">Iron</keyword>
<dbReference type="InterPro" id="IPR058240">
    <property type="entry name" value="rSAM_sf"/>
</dbReference>
<comment type="similarity">
    <text evidence="10">Belongs to the methylthiotransferase family. RimO subfamily.</text>
</comment>
<dbReference type="InterPro" id="IPR002792">
    <property type="entry name" value="TRAM_dom"/>
</dbReference>
<dbReference type="HAMAP" id="MF_01865">
    <property type="entry name" value="MTTase_RimO"/>
    <property type="match status" value="1"/>
</dbReference>
<evidence type="ECO:0000256" key="5">
    <source>
        <dbReference type="ARBA" id="ARBA00022691"/>
    </source>
</evidence>
<dbReference type="PROSITE" id="PS01278">
    <property type="entry name" value="MTTASE_RADICAL"/>
    <property type="match status" value="1"/>
</dbReference>
<dbReference type="InterPro" id="IPR020612">
    <property type="entry name" value="Methylthiotransferase_CS"/>
</dbReference>
<name>A0A1T4LWU3_9FIRM</name>
<comment type="cofactor">
    <cofactor evidence="10">
        <name>[4Fe-4S] cluster</name>
        <dbReference type="ChEBI" id="CHEBI:49883"/>
    </cofactor>
    <text evidence="10">Binds 2 [4Fe-4S] clusters. One cluster is coordinated with 3 cysteines and an exchangeable S-adenosyl-L-methionine.</text>
</comment>
<comment type="catalytic activity">
    <reaction evidence="10">
        <text>L-aspartate(89)-[ribosomal protein uS12]-hydrogen + (sulfur carrier)-SH + AH2 + 2 S-adenosyl-L-methionine = 3-methylsulfanyl-L-aspartate(89)-[ribosomal protein uS12]-hydrogen + (sulfur carrier)-H + 5'-deoxyadenosine + L-methionine + A + S-adenosyl-L-homocysteine + 2 H(+)</text>
        <dbReference type="Rhea" id="RHEA:37087"/>
        <dbReference type="Rhea" id="RHEA-COMP:10460"/>
        <dbReference type="Rhea" id="RHEA-COMP:10461"/>
        <dbReference type="Rhea" id="RHEA-COMP:14737"/>
        <dbReference type="Rhea" id="RHEA-COMP:14739"/>
        <dbReference type="ChEBI" id="CHEBI:13193"/>
        <dbReference type="ChEBI" id="CHEBI:15378"/>
        <dbReference type="ChEBI" id="CHEBI:17319"/>
        <dbReference type="ChEBI" id="CHEBI:17499"/>
        <dbReference type="ChEBI" id="CHEBI:29917"/>
        <dbReference type="ChEBI" id="CHEBI:29961"/>
        <dbReference type="ChEBI" id="CHEBI:57844"/>
        <dbReference type="ChEBI" id="CHEBI:57856"/>
        <dbReference type="ChEBI" id="CHEBI:59789"/>
        <dbReference type="ChEBI" id="CHEBI:64428"/>
        <dbReference type="ChEBI" id="CHEBI:73599"/>
        <dbReference type="EC" id="2.8.4.4"/>
    </reaction>
</comment>
<dbReference type="GO" id="GO:0005840">
    <property type="term" value="C:ribosome"/>
    <property type="evidence" value="ECO:0007669"/>
    <property type="project" value="UniProtKB-KW"/>
</dbReference>
<evidence type="ECO:0000256" key="1">
    <source>
        <dbReference type="ARBA" id="ARBA00003234"/>
    </source>
</evidence>
<keyword evidence="8 10" id="KW-0411">Iron-sulfur</keyword>
<feature type="binding site" evidence="10">
    <location>
        <position position="47"/>
    </location>
    <ligand>
        <name>[4Fe-4S] cluster</name>
        <dbReference type="ChEBI" id="CHEBI:49883"/>
        <label>1</label>
    </ligand>
</feature>
<dbReference type="NCBIfam" id="TIGR00089">
    <property type="entry name" value="MiaB/RimO family radical SAM methylthiotransferase"/>
    <property type="match status" value="1"/>
</dbReference>
<evidence type="ECO:0000256" key="9">
    <source>
        <dbReference type="ARBA" id="ARBA00051425"/>
    </source>
</evidence>
<organism evidence="13 14">
    <name type="scientific">Eubacterium ruminantium</name>
    <dbReference type="NCBI Taxonomy" id="42322"/>
    <lineage>
        <taxon>Bacteria</taxon>
        <taxon>Bacillati</taxon>
        <taxon>Bacillota</taxon>
        <taxon>Clostridia</taxon>
        <taxon>Eubacteriales</taxon>
        <taxon>Eubacteriaceae</taxon>
        <taxon>Eubacterium</taxon>
    </lineage>
</organism>
<dbReference type="InterPro" id="IPR012340">
    <property type="entry name" value="NA-bd_OB-fold"/>
</dbReference>
<dbReference type="SMART" id="SM00729">
    <property type="entry name" value="Elp3"/>
    <property type="match status" value="1"/>
</dbReference>
<gene>
    <name evidence="10" type="primary">rimO</name>
    <name evidence="13" type="ORF">SAMN02745110_00983</name>
</gene>
<dbReference type="InterPro" id="IPR005839">
    <property type="entry name" value="Methylthiotransferase"/>
</dbReference>
<dbReference type="FunFam" id="3.80.30.20:FF:000001">
    <property type="entry name" value="tRNA-2-methylthio-N(6)-dimethylallyladenosine synthase 2"/>
    <property type="match status" value="1"/>
</dbReference>
<dbReference type="Gene3D" id="3.40.50.12160">
    <property type="entry name" value="Methylthiotransferase, N-terminal domain"/>
    <property type="match status" value="1"/>
</dbReference>
<evidence type="ECO:0000259" key="12">
    <source>
        <dbReference type="PROSITE" id="PS51918"/>
    </source>
</evidence>
<dbReference type="Gene3D" id="2.40.50.140">
    <property type="entry name" value="Nucleic acid-binding proteins"/>
    <property type="match status" value="1"/>
</dbReference>
<dbReference type="GO" id="GO:0035599">
    <property type="term" value="F:aspartic acid methylthiotransferase activity"/>
    <property type="evidence" value="ECO:0007669"/>
    <property type="project" value="TreeGrafter"/>
</dbReference>
<dbReference type="GO" id="GO:0046872">
    <property type="term" value="F:metal ion binding"/>
    <property type="evidence" value="ECO:0007669"/>
    <property type="project" value="UniProtKB-KW"/>
</dbReference>
<dbReference type="SFLD" id="SFLDS00029">
    <property type="entry name" value="Radical_SAM"/>
    <property type="match status" value="1"/>
</dbReference>
<protein>
    <recommendedName>
        <fullName evidence="10">Ribosomal protein uS12 methylthiotransferase RimO</fullName>
        <shortName evidence="10">uS12 MTTase</shortName>
        <shortName evidence="10">uS12 methylthiotransferase</shortName>
        <ecNumber evidence="10">2.8.4.4</ecNumber>
    </recommendedName>
    <alternativeName>
        <fullName evidence="10">Ribosomal protein uS12 (aspartate-C(3))-methylthiotransferase</fullName>
    </alternativeName>
    <alternativeName>
        <fullName evidence="10">Ribosome maturation factor RimO</fullName>
    </alternativeName>
</protein>
<keyword evidence="3 10" id="KW-0963">Cytoplasm</keyword>
<evidence type="ECO:0000256" key="8">
    <source>
        <dbReference type="ARBA" id="ARBA00023014"/>
    </source>
</evidence>
<sequence>MINIFFVSLGCDKNTVDSEEMLGQLKDKGYNLTDDENEADVAIVNTCCFIKDAATESIDTIFDLAALKKDRLKYLIVTGCMAERYKKEAHEELPEVDAFVGVSAINKIADIVDGLVSGKKDDAYETLDQLPVFSSNRVLTGAVHSEYLKIAEGCDKRCTYCAIPSFRGKYRSIPKEILYKQAEYLASQGVKELILVAQETTCYGIDKYGKKCLHELIHELSKIEDIKWIRLLYCYPEEIYDELIEEMATNPKVCHYIDMPLQHTETKILRKMGRRLDNEDIIDIVSKLRKKIPDIAIRTTFITGFPGETEEDHKNLMEFIDKMEFDRVGVFTYSKEEGTPAASFEDQVDEDVKERYKDEIMSLQQEISFDINQRLVGSTMDVMIEGYIPDEDIYAARSFRDAPDVDGYIFVKCNYEPISGTILKAKINSANEYDLIGEVEEQ</sequence>
<dbReference type="SFLD" id="SFLDG01061">
    <property type="entry name" value="methylthiotransferase"/>
    <property type="match status" value="1"/>
</dbReference>
<proteinExistence type="inferred from homology"/>
<comment type="catalytic activity">
    <reaction evidence="9">
        <text>N(6)-dimethylallyladenosine(37) in tRNA + (sulfur carrier)-SH + AH2 + 2 S-adenosyl-L-methionine = 2-methylsulfanyl-N(6)-dimethylallyladenosine(37) in tRNA + (sulfur carrier)-H + 5'-deoxyadenosine + L-methionine + A + S-adenosyl-L-homocysteine + 2 H(+)</text>
        <dbReference type="Rhea" id="RHEA:37067"/>
        <dbReference type="Rhea" id="RHEA-COMP:10375"/>
        <dbReference type="Rhea" id="RHEA-COMP:10376"/>
        <dbReference type="Rhea" id="RHEA-COMP:14737"/>
        <dbReference type="Rhea" id="RHEA-COMP:14739"/>
        <dbReference type="ChEBI" id="CHEBI:13193"/>
        <dbReference type="ChEBI" id="CHEBI:15378"/>
        <dbReference type="ChEBI" id="CHEBI:17319"/>
        <dbReference type="ChEBI" id="CHEBI:17499"/>
        <dbReference type="ChEBI" id="CHEBI:29917"/>
        <dbReference type="ChEBI" id="CHEBI:57844"/>
        <dbReference type="ChEBI" id="CHEBI:57856"/>
        <dbReference type="ChEBI" id="CHEBI:59789"/>
        <dbReference type="ChEBI" id="CHEBI:64428"/>
        <dbReference type="ChEBI" id="CHEBI:74415"/>
        <dbReference type="ChEBI" id="CHEBI:74417"/>
        <dbReference type="EC" id="2.8.4.3"/>
    </reaction>
</comment>
<keyword evidence="5 10" id="KW-0949">S-adenosyl-L-methionine</keyword>
<evidence type="ECO:0000313" key="13">
    <source>
        <dbReference type="EMBL" id="SJZ59219.1"/>
    </source>
</evidence>
<dbReference type="SFLD" id="SFLDF00274">
    <property type="entry name" value="ribosomal_protein_S12_methylth"/>
    <property type="match status" value="1"/>
</dbReference>
<dbReference type="Proteomes" id="UP000189857">
    <property type="component" value="Unassembled WGS sequence"/>
</dbReference>
<dbReference type="SUPFAM" id="SSF102114">
    <property type="entry name" value="Radical SAM enzymes"/>
    <property type="match status" value="1"/>
</dbReference>
<keyword evidence="13" id="KW-0687">Ribonucleoprotein</keyword>
<evidence type="ECO:0000259" key="11">
    <source>
        <dbReference type="PROSITE" id="PS51449"/>
    </source>
</evidence>
<dbReference type="InterPro" id="IPR007197">
    <property type="entry name" value="rSAM"/>
</dbReference>
<evidence type="ECO:0000256" key="2">
    <source>
        <dbReference type="ARBA" id="ARBA00022485"/>
    </source>
</evidence>
<dbReference type="InterPro" id="IPR005840">
    <property type="entry name" value="Ribosomal_uS12_MeSTrfase_RimO"/>
</dbReference>
<accession>A0A1T4LWU3</accession>
<comment type="function">
    <text evidence="1">Catalyzes the methylthiolation of N6-(dimethylallyl)adenosine (i(6)A), leading to the formation of 2-methylthio-N6-(dimethylallyl)adenosine (ms(2)i(6)A) at position 37 in tRNAs that read codons beginning with uridine.</text>
</comment>
<dbReference type="Pfam" id="PF04055">
    <property type="entry name" value="Radical_SAM"/>
    <property type="match status" value="1"/>
</dbReference>
<comment type="function">
    <text evidence="10">Catalyzes the methylthiolation of an aspartic acid residue of ribosomal protein uS12.</text>
</comment>
<feature type="binding site" evidence="10">
    <location>
        <position position="11"/>
    </location>
    <ligand>
        <name>[4Fe-4S] cluster</name>
        <dbReference type="ChEBI" id="CHEBI:49883"/>
        <label>1</label>
    </ligand>
</feature>
<feature type="binding site" evidence="10">
    <location>
        <position position="154"/>
    </location>
    <ligand>
        <name>[4Fe-4S] cluster</name>
        <dbReference type="ChEBI" id="CHEBI:49883"/>
        <label>2</label>
        <note>4Fe-4S-S-AdoMet</note>
    </ligand>
</feature>
<keyword evidence="6 10" id="KW-0479">Metal-binding</keyword>
<dbReference type="GO" id="GO:0035597">
    <property type="term" value="F:tRNA-2-methylthio-N(6)-dimethylallyladenosine(37) synthase activity"/>
    <property type="evidence" value="ECO:0007669"/>
    <property type="project" value="UniProtKB-EC"/>
</dbReference>
<dbReference type="PANTHER" id="PTHR43837">
    <property type="entry name" value="RIBOSOMAL PROTEIN S12 METHYLTHIOTRANSFERASE RIMO"/>
    <property type="match status" value="1"/>
</dbReference>
<dbReference type="InterPro" id="IPR023404">
    <property type="entry name" value="rSAM_horseshoe"/>
</dbReference>
<dbReference type="InterPro" id="IPR013848">
    <property type="entry name" value="Methylthiotransferase_N"/>
</dbReference>
<dbReference type="CDD" id="cd01335">
    <property type="entry name" value="Radical_SAM"/>
    <property type="match status" value="1"/>
</dbReference>
<dbReference type="FunFam" id="3.40.50.12160:FF:000003">
    <property type="entry name" value="CDK5 regulatory subunit-associated protein 1"/>
    <property type="match status" value="1"/>
</dbReference>
<dbReference type="InterPro" id="IPR038135">
    <property type="entry name" value="Methylthiotransferase_N_sf"/>
</dbReference>
<keyword evidence="4 10" id="KW-0808">Transferase</keyword>
<dbReference type="PROSITE" id="PS51918">
    <property type="entry name" value="RADICAL_SAM"/>
    <property type="match status" value="1"/>
</dbReference>
<dbReference type="Gene3D" id="3.80.30.20">
    <property type="entry name" value="tm_1862 like domain"/>
    <property type="match status" value="1"/>
</dbReference>
<feature type="binding site" evidence="10">
    <location>
        <position position="161"/>
    </location>
    <ligand>
        <name>[4Fe-4S] cluster</name>
        <dbReference type="ChEBI" id="CHEBI:49883"/>
        <label>2</label>
        <note>4Fe-4S-S-AdoMet</note>
    </ligand>
</feature>
<evidence type="ECO:0000256" key="10">
    <source>
        <dbReference type="HAMAP-Rule" id="MF_01865"/>
    </source>
</evidence>
<dbReference type="PROSITE" id="PS51449">
    <property type="entry name" value="MTTASE_N"/>
    <property type="match status" value="1"/>
</dbReference>
<dbReference type="NCBIfam" id="TIGR01125">
    <property type="entry name" value="30S ribosomal protein S12 methylthiotransferase RimO"/>
    <property type="match status" value="1"/>
</dbReference>
<dbReference type="Pfam" id="PF00919">
    <property type="entry name" value="UPF0004"/>
    <property type="match status" value="1"/>
</dbReference>
<evidence type="ECO:0000256" key="7">
    <source>
        <dbReference type="ARBA" id="ARBA00023004"/>
    </source>
</evidence>
<evidence type="ECO:0000256" key="4">
    <source>
        <dbReference type="ARBA" id="ARBA00022679"/>
    </source>
</evidence>
<feature type="binding site" evidence="10">
    <location>
        <position position="80"/>
    </location>
    <ligand>
        <name>[4Fe-4S] cluster</name>
        <dbReference type="ChEBI" id="CHEBI:49883"/>
        <label>1</label>
    </ligand>
</feature>
<comment type="subcellular location">
    <subcellularLocation>
        <location evidence="10">Cytoplasm</location>
    </subcellularLocation>
</comment>
<keyword evidence="2 10" id="KW-0004">4Fe-4S</keyword>
<dbReference type="GO" id="GO:0051539">
    <property type="term" value="F:4 iron, 4 sulfur cluster binding"/>
    <property type="evidence" value="ECO:0007669"/>
    <property type="project" value="UniProtKB-UniRule"/>
</dbReference>
<dbReference type="SFLD" id="SFLDG01082">
    <property type="entry name" value="B12-binding_domain_containing"/>
    <property type="match status" value="1"/>
</dbReference>
<dbReference type="InterPro" id="IPR006638">
    <property type="entry name" value="Elp3/MiaA/NifB-like_rSAM"/>
</dbReference>
<dbReference type="PANTHER" id="PTHR43837:SF1">
    <property type="entry name" value="RIBOSOMAL PROTEIN US12 METHYLTHIOTRANSFERASE RIMO"/>
    <property type="match status" value="1"/>
</dbReference>
<dbReference type="AlphaFoldDB" id="A0A1T4LWU3"/>
<feature type="binding site" evidence="10">
    <location>
        <position position="158"/>
    </location>
    <ligand>
        <name>[4Fe-4S] cluster</name>
        <dbReference type="ChEBI" id="CHEBI:49883"/>
        <label>2</label>
        <note>4Fe-4S-S-AdoMet</note>
    </ligand>
</feature>
<keyword evidence="13" id="KW-0689">Ribosomal protein</keyword>
<dbReference type="RefSeq" id="WP_341443609.1">
    <property type="nucleotide sequence ID" value="NZ_CAJOJK010000006.1"/>
</dbReference>
<keyword evidence="14" id="KW-1185">Reference proteome</keyword>
<dbReference type="Pfam" id="PF18693">
    <property type="entry name" value="TRAM_2"/>
    <property type="match status" value="1"/>
</dbReference>